<dbReference type="STRING" id="1195236.CTER_2590"/>
<dbReference type="Gene3D" id="3.40.50.360">
    <property type="match status" value="1"/>
</dbReference>
<protein>
    <recommendedName>
        <fullName evidence="3">Flavodoxin</fullName>
    </recommendedName>
</protein>
<name>S0FMB0_RUMCE</name>
<dbReference type="SUPFAM" id="SSF52218">
    <property type="entry name" value="Flavoproteins"/>
    <property type="match status" value="1"/>
</dbReference>
<dbReference type="AlphaFoldDB" id="S0FMB0"/>
<dbReference type="eggNOG" id="COG0716">
    <property type="taxonomic scope" value="Bacteria"/>
</dbReference>
<evidence type="ECO:0000313" key="1">
    <source>
        <dbReference type="EMBL" id="EMS71461.1"/>
    </source>
</evidence>
<comment type="caution">
    <text evidence="1">The sequence shown here is derived from an EMBL/GenBank/DDBJ whole genome shotgun (WGS) entry which is preliminary data.</text>
</comment>
<dbReference type="PATRIC" id="fig|1195236.3.peg.2909"/>
<proteinExistence type="predicted"/>
<dbReference type="InterPro" id="IPR029039">
    <property type="entry name" value="Flavoprotein-like_sf"/>
</dbReference>
<evidence type="ECO:0000313" key="2">
    <source>
        <dbReference type="Proteomes" id="UP000014155"/>
    </source>
</evidence>
<evidence type="ECO:0008006" key="3">
    <source>
        <dbReference type="Google" id="ProtNLM"/>
    </source>
</evidence>
<dbReference type="Proteomes" id="UP000014155">
    <property type="component" value="Unassembled WGS sequence"/>
</dbReference>
<organism evidence="1 2">
    <name type="scientific">Ruminiclostridium cellobioparum subsp. termitidis CT1112</name>
    <dbReference type="NCBI Taxonomy" id="1195236"/>
    <lineage>
        <taxon>Bacteria</taxon>
        <taxon>Bacillati</taxon>
        <taxon>Bacillota</taxon>
        <taxon>Clostridia</taxon>
        <taxon>Eubacteriales</taxon>
        <taxon>Oscillospiraceae</taxon>
        <taxon>Ruminiclostridium</taxon>
    </lineage>
</organism>
<reference evidence="1 2" key="1">
    <citation type="journal article" date="2013" name="Genome Announc.">
        <title>Draft Genome Sequence of the Cellulolytic, Mesophilic, Anaerobic Bacterium Clostridium termitidis Strain CT1112 (DSM 5398).</title>
        <authorList>
            <person name="Lal S."/>
            <person name="Ramachandran U."/>
            <person name="Zhang X."/>
            <person name="Munir R."/>
            <person name="Sparling R."/>
            <person name="Levin D.B."/>
        </authorList>
    </citation>
    <scope>NUCLEOTIDE SEQUENCE [LARGE SCALE GENOMIC DNA]</scope>
    <source>
        <strain evidence="1 2">CT1112</strain>
    </source>
</reference>
<keyword evidence="2" id="KW-1185">Reference proteome</keyword>
<dbReference type="RefSeq" id="WP_004626175.1">
    <property type="nucleotide sequence ID" value="NZ_AORV01000036.1"/>
</dbReference>
<accession>S0FMB0</accession>
<sequence length="172" mass="18715">MSNTVISYSLTGNNRALADSVAKELSAEHIKIEEVKSRTMGSIVLDIIFNKSPTVRPLPDSSIKECDLIVLLGPVWMGKVATPLRLYLKYLKTHPYRYAFISISGGADGSNPGIAGELEKRTGRTPAVLLDLHITGLLPSSPRPTRKATSAYRLKPDDIVKLTGKIMTVLSP</sequence>
<gene>
    <name evidence="1" type="ORF">CTER_2590</name>
</gene>
<dbReference type="EMBL" id="AORV01000036">
    <property type="protein sequence ID" value="EMS71461.1"/>
    <property type="molecule type" value="Genomic_DNA"/>
</dbReference>